<gene>
    <name evidence="1" type="ORF">LCGC14_2192970</name>
</gene>
<name>A0A0F9DIZ8_9ZZZZ</name>
<feature type="non-terminal residue" evidence="1">
    <location>
        <position position="86"/>
    </location>
</feature>
<dbReference type="AlphaFoldDB" id="A0A0F9DIZ8"/>
<proteinExistence type="predicted"/>
<organism evidence="1">
    <name type="scientific">marine sediment metagenome</name>
    <dbReference type="NCBI Taxonomy" id="412755"/>
    <lineage>
        <taxon>unclassified sequences</taxon>
        <taxon>metagenomes</taxon>
        <taxon>ecological metagenomes</taxon>
    </lineage>
</organism>
<evidence type="ECO:0000313" key="1">
    <source>
        <dbReference type="EMBL" id="KKL61673.1"/>
    </source>
</evidence>
<accession>A0A0F9DIZ8</accession>
<reference evidence="1" key="1">
    <citation type="journal article" date="2015" name="Nature">
        <title>Complex archaea that bridge the gap between prokaryotes and eukaryotes.</title>
        <authorList>
            <person name="Spang A."/>
            <person name="Saw J.H."/>
            <person name="Jorgensen S.L."/>
            <person name="Zaremba-Niedzwiedzka K."/>
            <person name="Martijn J."/>
            <person name="Lind A.E."/>
            <person name="van Eijk R."/>
            <person name="Schleper C."/>
            <person name="Guy L."/>
            <person name="Ettema T.J."/>
        </authorList>
    </citation>
    <scope>NUCLEOTIDE SEQUENCE</scope>
</reference>
<sequence>MMYVDLAGFARLHFHPVPLLYPVENPKILSHALRKSDSSFKKDDVIWEIDIQGMVAIGACLSEGLPLHRRILALGGPGISDPKHVS</sequence>
<protein>
    <submittedName>
        <fullName evidence="1">Uncharacterized protein</fullName>
    </submittedName>
</protein>
<comment type="caution">
    <text evidence="1">The sequence shown here is derived from an EMBL/GenBank/DDBJ whole genome shotgun (WGS) entry which is preliminary data.</text>
</comment>
<dbReference type="EMBL" id="LAZR01028748">
    <property type="protein sequence ID" value="KKL61673.1"/>
    <property type="molecule type" value="Genomic_DNA"/>
</dbReference>